<name>A0ABD6ECJ4_9BILA</name>
<proteinExistence type="predicted"/>
<evidence type="ECO:0008006" key="4">
    <source>
        <dbReference type="Google" id="ProtNLM"/>
    </source>
</evidence>
<dbReference type="AlphaFoldDB" id="A0ABD6ECJ4"/>
<reference evidence="2 3" key="1">
    <citation type="submission" date="2024-08" db="EMBL/GenBank/DDBJ databases">
        <title>Gnathostoma spinigerum genome.</title>
        <authorList>
            <person name="Gonzalez-Bertolin B."/>
            <person name="Monzon S."/>
            <person name="Zaballos A."/>
            <person name="Jimenez P."/>
            <person name="Dekumyoy P."/>
            <person name="Varona S."/>
            <person name="Cuesta I."/>
            <person name="Sumanam S."/>
            <person name="Adisakwattana P."/>
            <person name="Gasser R.B."/>
            <person name="Hernandez-Gonzalez A."/>
            <person name="Young N.D."/>
            <person name="Perteguer M.J."/>
        </authorList>
    </citation>
    <scope>NUCLEOTIDE SEQUENCE [LARGE SCALE GENOMIC DNA]</scope>
    <source>
        <strain evidence="2">AL3</strain>
        <tissue evidence="2">Liver</tissue>
    </source>
</reference>
<accession>A0ABD6ECJ4</accession>
<organism evidence="2 3">
    <name type="scientific">Gnathostoma spinigerum</name>
    <dbReference type="NCBI Taxonomy" id="75299"/>
    <lineage>
        <taxon>Eukaryota</taxon>
        <taxon>Metazoa</taxon>
        <taxon>Ecdysozoa</taxon>
        <taxon>Nematoda</taxon>
        <taxon>Chromadorea</taxon>
        <taxon>Rhabditida</taxon>
        <taxon>Spirurina</taxon>
        <taxon>Gnathostomatomorpha</taxon>
        <taxon>Gnathostomatoidea</taxon>
        <taxon>Gnathostomatidae</taxon>
        <taxon>Gnathostoma</taxon>
    </lineage>
</organism>
<dbReference type="PANTHER" id="PTHR35573">
    <property type="entry name" value="PROTEIN CBG22129"/>
    <property type="match status" value="1"/>
</dbReference>
<keyword evidence="1" id="KW-0732">Signal</keyword>
<evidence type="ECO:0000256" key="1">
    <source>
        <dbReference type="SAM" id="SignalP"/>
    </source>
</evidence>
<gene>
    <name evidence="2" type="ORF">AB6A40_001242</name>
</gene>
<feature type="chain" id="PRO_5044756275" description="MD-2-related lipid-recognition domain-containing protein" evidence="1">
    <location>
        <begin position="22"/>
        <end position="215"/>
    </location>
</feature>
<evidence type="ECO:0000313" key="2">
    <source>
        <dbReference type="EMBL" id="MFH4974533.1"/>
    </source>
</evidence>
<dbReference type="EMBL" id="JBGFUD010000443">
    <property type="protein sequence ID" value="MFH4974533.1"/>
    <property type="molecule type" value="Genomic_DNA"/>
</dbReference>
<sequence>MTDFRRLILLVGVFLCDPTASDHGCSQNASDSHCLQEWTASDLGCRSPKNLPNGTAHGVHYFSCAHELSKPSLHMDILNIISSVNPQYPVNMNAPFDIVVRFNNTAATIKSAILDVFISEWSKQKNNQCGWNNFDFFGLTENMRACKKMRCPLEVGTGPPKNIHMELGDMTMFFESKTLYQMKMIMRNGDRPAEVAETDFTPNNVGCIVIQTVLV</sequence>
<comment type="caution">
    <text evidence="2">The sequence shown here is derived from an EMBL/GenBank/DDBJ whole genome shotgun (WGS) entry which is preliminary data.</text>
</comment>
<keyword evidence="3" id="KW-1185">Reference proteome</keyword>
<dbReference type="Proteomes" id="UP001608902">
    <property type="component" value="Unassembled WGS sequence"/>
</dbReference>
<evidence type="ECO:0000313" key="3">
    <source>
        <dbReference type="Proteomes" id="UP001608902"/>
    </source>
</evidence>
<feature type="signal peptide" evidence="1">
    <location>
        <begin position="1"/>
        <end position="21"/>
    </location>
</feature>
<protein>
    <recommendedName>
        <fullName evidence="4">MD-2-related lipid-recognition domain-containing protein</fullName>
    </recommendedName>
</protein>